<name>A0A4P6Q6U6_9ACTN</name>
<dbReference type="AlphaFoldDB" id="A0A4P6Q6U6"/>
<proteinExistence type="predicted"/>
<feature type="signal peptide" evidence="1">
    <location>
        <begin position="1"/>
        <end position="25"/>
    </location>
</feature>
<dbReference type="OrthoDB" id="7671932at2"/>
<evidence type="ECO:0000256" key="1">
    <source>
        <dbReference type="SAM" id="SignalP"/>
    </source>
</evidence>
<dbReference type="KEGG" id="strr:EKD16_23540"/>
<organism evidence="2 3">
    <name type="scientific">Streptomonospora litoralis</name>
    <dbReference type="NCBI Taxonomy" id="2498135"/>
    <lineage>
        <taxon>Bacteria</taxon>
        <taxon>Bacillati</taxon>
        <taxon>Actinomycetota</taxon>
        <taxon>Actinomycetes</taxon>
        <taxon>Streptosporangiales</taxon>
        <taxon>Nocardiopsidaceae</taxon>
        <taxon>Streptomonospora</taxon>
    </lineage>
</organism>
<keyword evidence="3" id="KW-1185">Reference proteome</keyword>
<feature type="chain" id="PRO_5020277097" evidence="1">
    <location>
        <begin position="26"/>
        <end position="190"/>
    </location>
</feature>
<gene>
    <name evidence="2" type="ORF">EKD16_23540</name>
</gene>
<evidence type="ECO:0000313" key="3">
    <source>
        <dbReference type="Proteomes" id="UP000292235"/>
    </source>
</evidence>
<dbReference type="RefSeq" id="WP_131101334.1">
    <property type="nucleotide sequence ID" value="NZ_CP036455.1"/>
</dbReference>
<keyword evidence="1" id="KW-0732">Signal</keyword>
<evidence type="ECO:0000313" key="2">
    <source>
        <dbReference type="EMBL" id="QBI56455.1"/>
    </source>
</evidence>
<dbReference type="EMBL" id="CP036455">
    <property type="protein sequence ID" value="QBI56455.1"/>
    <property type="molecule type" value="Genomic_DNA"/>
</dbReference>
<accession>A0A4P6Q6U6</accession>
<protein>
    <submittedName>
        <fullName evidence="2">Uncharacterized protein</fullName>
    </submittedName>
</protein>
<sequence length="190" mass="20923" precursor="true">MRKMYKTLIAAAAIPLTAVITTIGASPAAAGQYSVNPCVEGGPTKKDNKLAEEFNKTLEDDLAGHMDGYRVTCAKAVIDAVQERDLGKHAAEIAITTSIVETHLQNINIEVDHDSLGLFQQRAHWGSAGDRLDPEWATDAFLDEMLRMYHGDSWKDGLMGDVSQAVQRSAYPDRYQPMTDDAETIVDKLW</sequence>
<reference evidence="2 3" key="1">
    <citation type="submission" date="2019-02" db="EMBL/GenBank/DDBJ databases">
        <authorList>
            <person name="Khodamoradi S."/>
            <person name="Hahnke R.L."/>
            <person name="Kaempfer P."/>
            <person name="Schumann P."/>
            <person name="Rohde M."/>
            <person name="Steinert M."/>
            <person name="Luzhetskyy A."/>
            <person name="Wink J."/>
            <person name="Ruckert C."/>
        </authorList>
    </citation>
    <scope>NUCLEOTIDE SEQUENCE [LARGE SCALE GENOMIC DNA]</scope>
    <source>
        <strain evidence="2 3">M2</strain>
    </source>
</reference>
<dbReference type="Proteomes" id="UP000292235">
    <property type="component" value="Chromosome"/>
</dbReference>